<gene>
    <name evidence="3" type="ORF">L5515_010662</name>
</gene>
<dbReference type="InterPro" id="IPR036397">
    <property type="entry name" value="RNaseH_sf"/>
</dbReference>
<keyword evidence="4" id="KW-1185">Reference proteome</keyword>
<feature type="compositionally biased region" description="Polar residues" evidence="1">
    <location>
        <begin position="1"/>
        <end position="16"/>
    </location>
</feature>
<dbReference type="Proteomes" id="UP000829354">
    <property type="component" value="Chromosome IV"/>
</dbReference>
<dbReference type="AlphaFoldDB" id="A0AAE9JEE3"/>
<evidence type="ECO:0000259" key="2">
    <source>
        <dbReference type="Pfam" id="PF13358"/>
    </source>
</evidence>
<reference evidence="3 4" key="1">
    <citation type="submission" date="2022-04" db="EMBL/GenBank/DDBJ databases">
        <title>Chromosome-level reference genomes for two strains of Caenorhabditis briggsae: an improved platform for comparative genomics.</title>
        <authorList>
            <person name="Stevens L."/>
            <person name="Andersen E."/>
        </authorList>
    </citation>
    <scope>NUCLEOTIDE SEQUENCE [LARGE SCALE GENOMIC DNA]</scope>
    <source>
        <strain evidence="3">VX34</strain>
        <tissue evidence="3">Whole-organism</tissue>
    </source>
</reference>
<sequence>MSITPQRTFPLQPSTQRSHRRLVRPRIVQLRDIGQQLNGKEGYFHHHRLVSTEDDPFPVVTPPSSSESSFELTEDQKQYIRIGQTIAKMNFEALKITKLEKKVKSSGNEIINNVLKSMESIRHLLGHDSELTPFRNPFIEAAAIVGVHENTIRFHVTFGSSLKRCVNILNGEHRDRYEASKLMIGQQARIRKEIHSRWASDKPVSVDEMFEWAKSNAFFNRGRTSFFRAMKALGFRHRKNNNNSVLEEREDIPPTTGTSKQQLIDWLDEHNVPFDRTSKRPVLLAICKEFVNKNGGRSAFVKYELDSWAWQQGVQVLRIPPYHPDFNPIEMAWAQMKTHLRKIGAGSDSLEIVRQRAVHFLETFPASSASLLFEHTKRQETEIRELLLEKDRAVMDESFELVYELDEDGQMVDIHIEEDEDFEEFDIPEMYLSDDDQWSEVADWEEEDTGEVEVDDDGAL</sequence>
<dbReference type="InterPro" id="IPR038717">
    <property type="entry name" value="Tc1-like_DDE_dom"/>
</dbReference>
<dbReference type="Pfam" id="PF13358">
    <property type="entry name" value="DDE_3"/>
    <property type="match status" value="1"/>
</dbReference>
<dbReference type="PANTHER" id="PTHR33939">
    <property type="entry name" value="PROTEIN CBG22215"/>
    <property type="match status" value="1"/>
</dbReference>
<dbReference type="EMBL" id="CP092623">
    <property type="protein sequence ID" value="UMM27321.1"/>
    <property type="molecule type" value="Genomic_DNA"/>
</dbReference>
<dbReference type="PANTHER" id="PTHR33939:SF1">
    <property type="entry name" value="DUF4371 DOMAIN-CONTAINING PROTEIN"/>
    <property type="match status" value="1"/>
</dbReference>
<organism evidence="3 4">
    <name type="scientific">Caenorhabditis briggsae</name>
    <dbReference type="NCBI Taxonomy" id="6238"/>
    <lineage>
        <taxon>Eukaryota</taxon>
        <taxon>Metazoa</taxon>
        <taxon>Ecdysozoa</taxon>
        <taxon>Nematoda</taxon>
        <taxon>Chromadorea</taxon>
        <taxon>Rhabditida</taxon>
        <taxon>Rhabditina</taxon>
        <taxon>Rhabditomorpha</taxon>
        <taxon>Rhabditoidea</taxon>
        <taxon>Rhabditidae</taxon>
        <taxon>Peloderinae</taxon>
        <taxon>Caenorhabditis</taxon>
    </lineage>
</organism>
<evidence type="ECO:0000256" key="1">
    <source>
        <dbReference type="SAM" id="MobiDB-lite"/>
    </source>
</evidence>
<dbReference type="Gene3D" id="3.30.420.10">
    <property type="entry name" value="Ribonuclease H-like superfamily/Ribonuclease H"/>
    <property type="match status" value="1"/>
</dbReference>
<name>A0AAE9JEE3_CAEBR</name>
<proteinExistence type="predicted"/>
<dbReference type="GO" id="GO:0003676">
    <property type="term" value="F:nucleic acid binding"/>
    <property type="evidence" value="ECO:0007669"/>
    <property type="project" value="InterPro"/>
</dbReference>
<feature type="region of interest" description="Disordered" evidence="1">
    <location>
        <begin position="1"/>
        <end position="21"/>
    </location>
</feature>
<evidence type="ECO:0000313" key="4">
    <source>
        <dbReference type="Proteomes" id="UP000829354"/>
    </source>
</evidence>
<accession>A0AAE9JEE3</accession>
<evidence type="ECO:0000313" key="3">
    <source>
        <dbReference type="EMBL" id="UMM27321.1"/>
    </source>
</evidence>
<protein>
    <recommendedName>
        <fullName evidence="2">Tc1-like transposase DDE domain-containing protein</fullName>
    </recommendedName>
</protein>
<feature type="domain" description="Tc1-like transposase DDE" evidence="2">
    <location>
        <begin position="304"/>
        <end position="342"/>
    </location>
</feature>